<keyword evidence="2" id="KW-0472">Membrane</keyword>
<feature type="compositionally biased region" description="Basic and acidic residues" evidence="1">
    <location>
        <begin position="41"/>
        <end position="53"/>
    </location>
</feature>
<dbReference type="EMBL" id="JAGQLF010000014">
    <property type="protein sequence ID" value="MCA9386738.1"/>
    <property type="molecule type" value="Genomic_DNA"/>
</dbReference>
<evidence type="ECO:0000256" key="2">
    <source>
        <dbReference type="SAM" id="Phobius"/>
    </source>
</evidence>
<dbReference type="AlphaFoldDB" id="A0A955L9X4"/>
<accession>A0A955L9X4</accession>
<gene>
    <name evidence="3" type="ORF">KC669_01760</name>
</gene>
<reference evidence="3" key="1">
    <citation type="submission" date="2020-04" db="EMBL/GenBank/DDBJ databases">
        <authorList>
            <person name="Zhang T."/>
        </authorList>
    </citation>
    <scope>NUCLEOTIDE SEQUENCE</scope>
    <source>
        <strain evidence="3">HKST-UBA09</strain>
    </source>
</reference>
<keyword evidence="2" id="KW-1133">Transmembrane helix</keyword>
<dbReference type="Proteomes" id="UP000714915">
    <property type="component" value="Unassembled WGS sequence"/>
</dbReference>
<evidence type="ECO:0000256" key="1">
    <source>
        <dbReference type="SAM" id="MobiDB-lite"/>
    </source>
</evidence>
<name>A0A955L9X4_9BACT</name>
<keyword evidence="2" id="KW-0812">Transmembrane</keyword>
<reference evidence="3" key="2">
    <citation type="journal article" date="2021" name="Microbiome">
        <title>Successional dynamics and alternative stable states in a saline activated sludge microbial community over 9 years.</title>
        <authorList>
            <person name="Wang Y."/>
            <person name="Ye J."/>
            <person name="Ju F."/>
            <person name="Liu L."/>
            <person name="Boyd J.A."/>
            <person name="Deng Y."/>
            <person name="Parks D.H."/>
            <person name="Jiang X."/>
            <person name="Yin X."/>
            <person name="Woodcroft B.J."/>
            <person name="Tyson G.W."/>
            <person name="Hugenholtz P."/>
            <person name="Polz M.F."/>
            <person name="Zhang T."/>
        </authorList>
    </citation>
    <scope>NUCLEOTIDE SEQUENCE</scope>
    <source>
        <strain evidence="3">HKST-UBA09</strain>
    </source>
</reference>
<feature type="compositionally biased region" description="Basic and acidic residues" evidence="1">
    <location>
        <begin position="9"/>
        <end position="19"/>
    </location>
</feature>
<evidence type="ECO:0000313" key="3">
    <source>
        <dbReference type="EMBL" id="MCA9386738.1"/>
    </source>
</evidence>
<feature type="compositionally biased region" description="Basic and acidic residues" evidence="1">
    <location>
        <begin position="73"/>
        <end position="94"/>
    </location>
</feature>
<sequence>MALMTNLDTESKDNTTKEEVSDDGAMTLKPTEVESNTTIDKASEDKDLQRETTPEPVTPEPVVPQIQSITPDSDEKLSTETKSVKKEDSSADESLMEKLDDGLKSIDTPGEYVVVTVVALLVGIIIGLIVSSI</sequence>
<evidence type="ECO:0000313" key="4">
    <source>
        <dbReference type="Proteomes" id="UP000714915"/>
    </source>
</evidence>
<protein>
    <submittedName>
        <fullName evidence="3">Uncharacterized protein</fullName>
    </submittedName>
</protein>
<organism evidence="3 4">
    <name type="scientific">Candidatus Dojkabacteria bacterium</name>
    <dbReference type="NCBI Taxonomy" id="2099670"/>
    <lineage>
        <taxon>Bacteria</taxon>
        <taxon>Candidatus Dojkabacteria</taxon>
    </lineage>
</organism>
<feature type="transmembrane region" description="Helical" evidence="2">
    <location>
        <begin position="112"/>
        <end position="130"/>
    </location>
</feature>
<proteinExistence type="predicted"/>
<comment type="caution">
    <text evidence="3">The sequence shown here is derived from an EMBL/GenBank/DDBJ whole genome shotgun (WGS) entry which is preliminary data.</text>
</comment>
<feature type="region of interest" description="Disordered" evidence="1">
    <location>
        <begin position="1"/>
        <end position="94"/>
    </location>
</feature>